<dbReference type="InterPro" id="IPR000847">
    <property type="entry name" value="LysR_HTH_N"/>
</dbReference>
<accession>A0AAE4BTS9</accession>
<sequence length="297" mass="34375">MVNLEWYRTFKAVYEQGTLTAAAQALFISQPGVSLHLSSLEAYVGGKLFDRVSKKMVPTEKGKLLYNALLTPLVELEQVEECFKRTTESDMPTVTIGMCFETFQHSLEKHLHSFDFNLVSRFSDYNTLLRELENGIVDIITTPQKAESKGIVQEVFSQEKIVLIGSNDIDGMEFSNVEKMKDEELLIEWLLKYKWYGASSDNEHFTRFWRANFKRNPNFRQNFIVPNFNSIIRSLGYGSGLAIVPDFLCRSSVEKGKIQILWEGWKTVVNPLYFGYRKKTIYRDQIQQIMQVLKSDL</sequence>
<dbReference type="PANTHER" id="PTHR30126:SF64">
    <property type="entry name" value="HTH-TYPE TRANSCRIPTIONAL REGULATOR CITR"/>
    <property type="match status" value="1"/>
</dbReference>
<dbReference type="RefSeq" id="WP_309940179.1">
    <property type="nucleotide sequence ID" value="NZ_AP025305.1"/>
</dbReference>
<protein>
    <submittedName>
        <fullName evidence="6">DNA-binding transcriptional LysR family regulator</fullName>
    </submittedName>
</protein>
<keyword evidence="7" id="KW-1185">Reference proteome</keyword>
<evidence type="ECO:0000313" key="6">
    <source>
        <dbReference type="EMBL" id="MDR6240280.1"/>
    </source>
</evidence>
<dbReference type="AlphaFoldDB" id="A0AAE4BTS9"/>
<organism evidence="6 7">
    <name type="scientific">Aureibacter tunicatorum</name>
    <dbReference type="NCBI Taxonomy" id="866807"/>
    <lineage>
        <taxon>Bacteria</taxon>
        <taxon>Pseudomonadati</taxon>
        <taxon>Bacteroidota</taxon>
        <taxon>Cytophagia</taxon>
        <taxon>Cytophagales</taxon>
        <taxon>Persicobacteraceae</taxon>
        <taxon>Aureibacter</taxon>
    </lineage>
</organism>
<dbReference type="PRINTS" id="PR00039">
    <property type="entry name" value="HTHLYSR"/>
</dbReference>
<feature type="domain" description="HTH lysR-type" evidence="5">
    <location>
        <begin position="2"/>
        <end position="59"/>
    </location>
</feature>
<dbReference type="SUPFAM" id="SSF46785">
    <property type="entry name" value="Winged helix' DNA-binding domain"/>
    <property type="match status" value="1"/>
</dbReference>
<dbReference type="SUPFAM" id="SSF53850">
    <property type="entry name" value="Periplasmic binding protein-like II"/>
    <property type="match status" value="1"/>
</dbReference>
<dbReference type="PROSITE" id="PS50931">
    <property type="entry name" value="HTH_LYSR"/>
    <property type="match status" value="1"/>
</dbReference>
<dbReference type="Proteomes" id="UP001185092">
    <property type="component" value="Unassembled WGS sequence"/>
</dbReference>
<keyword evidence="4" id="KW-0804">Transcription</keyword>
<dbReference type="InterPro" id="IPR036388">
    <property type="entry name" value="WH-like_DNA-bd_sf"/>
</dbReference>
<gene>
    <name evidence="6" type="ORF">HNQ88_003346</name>
</gene>
<comment type="similarity">
    <text evidence="1">Belongs to the LysR transcriptional regulatory family.</text>
</comment>
<dbReference type="EMBL" id="JAVDQD010000004">
    <property type="protein sequence ID" value="MDR6240280.1"/>
    <property type="molecule type" value="Genomic_DNA"/>
</dbReference>
<evidence type="ECO:0000256" key="4">
    <source>
        <dbReference type="ARBA" id="ARBA00023163"/>
    </source>
</evidence>
<dbReference type="Gene3D" id="3.40.190.290">
    <property type="match status" value="1"/>
</dbReference>
<evidence type="ECO:0000256" key="1">
    <source>
        <dbReference type="ARBA" id="ARBA00009437"/>
    </source>
</evidence>
<name>A0AAE4BTS9_9BACT</name>
<evidence type="ECO:0000259" key="5">
    <source>
        <dbReference type="PROSITE" id="PS50931"/>
    </source>
</evidence>
<comment type="caution">
    <text evidence="6">The sequence shown here is derived from an EMBL/GenBank/DDBJ whole genome shotgun (WGS) entry which is preliminary data.</text>
</comment>
<evidence type="ECO:0000313" key="7">
    <source>
        <dbReference type="Proteomes" id="UP001185092"/>
    </source>
</evidence>
<evidence type="ECO:0000256" key="2">
    <source>
        <dbReference type="ARBA" id="ARBA00023015"/>
    </source>
</evidence>
<dbReference type="Gene3D" id="1.10.10.10">
    <property type="entry name" value="Winged helix-like DNA-binding domain superfamily/Winged helix DNA-binding domain"/>
    <property type="match status" value="1"/>
</dbReference>
<keyword evidence="2" id="KW-0805">Transcription regulation</keyword>
<evidence type="ECO:0000256" key="3">
    <source>
        <dbReference type="ARBA" id="ARBA00023125"/>
    </source>
</evidence>
<reference evidence="6" key="1">
    <citation type="submission" date="2023-07" db="EMBL/GenBank/DDBJ databases">
        <title>Genomic Encyclopedia of Type Strains, Phase IV (KMG-IV): sequencing the most valuable type-strain genomes for metagenomic binning, comparative biology and taxonomic classification.</title>
        <authorList>
            <person name="Goeker M."/>
        </authorList>
    </citation>
    <scope>NUCLEOTIDE SEQUENCE</scope>
    <source>
        <strain evidence="6">DSM 26174</strain>
    </source>
</reference>
<dbReference type="GO" id="GO:0000976">
    <property type="term" value="F:transcription cis-regulatory region binding"/>
    <property type="evidence" value="ECO:0007669"/>
    <property type="project" value="TreeGrafter"/>
</dbReference>
<dbReference type="PANTHER" id="PTHR30126">
    <property type="entry name" value="HTH-TYPE TRANSCRIPTIONAL REGULATOR"/>
    <property type="match status" value="1"/>
</dbReference>
<dbReference type="InterPro" id="IPR036390">
    <property type="entry name" value="WH_DNA-bd_sf"/>
</dbReference>
<dbReference type="Pfam" id="PF00126">
    <property type="entry name" value="HTH_1"/>
    <property type="match status" value="1"/>
</dbReference>
<dbReference type="GO" id="GO:0003700">
    <property type="term" value="F:DNA-binding transcription factor activity"/>
    <property type="evidence" value="ECO:0007669"/>
    <property type="project" value="InterPro"/>
</dbReference>
<proteinExistence type="inferred from homology"/>
<dbReference type="InterPro" id="IPR005119">
    <property type="entry name" value="LysR_subst-bd"/>
</dbReference>
<dbReference type="Pfam" id="PF03466">
    <property type="entry name" value="LysR_substrate"/>
    <property type="match status" value="1"/>
</dbReference>
<keyword evidence="3 6" id="KW-0238">DNA-binding</keyword>